<reference evidence="1" key="1">
    <citation type="journal article" date="2020" name="Stud. Mycol.">
        <title>101 Dothideomycetes genomes: a test case for predicting lifestyles and emergence of pathogens.</title>
        <authorList>
            <person name="Haridas S."/>
            <person name="Albert R."/>
            <person name="Binder M."/>
            <person name="Bloem J."/>
            <person name="Labutti K."/>
            <person name="Salamov A."/>
            <person name="Andreopoulos B."/>
            <person name="Baker S."/>
            <person name="Barry K."/>
            <person name="Bills G."/>
            <person name="Bluhm B."/>
            <person name="Cannon C."/>
            <person name="Castanera R."/>
            <person name="Culley D."/>
            <person name="Daum C."/>
            <person name="Ezra D."/>
            <person name="Gonzalez J."/>
            <person name="Henrissat B."/>
            <person name="Kuo A."/>
            <person name="Liang C."/>
            <person name="Lipzen A."/>
            <person name="Lutzoni F."/>
            <person name="Magnuson J."/>
            <person name="Mondo S."/>
            <person name="Nolan M."/>
            <person name="Ohm R."/>
            <person name="Pangilinan J."/>
            <person name="Park H.-J."/>
            <person name="Ramirez L."/>
            <person name="Alfaro M."/>
            <person name="Sun H."/>
            <person name="Tritt A."/>
            <person name="Yoshinaga Y."/>
            <person name="Zwiers L.-H."/>
            <person name="Turgeon B."/>
            <person name="Goodwin S."/>
            <person name="Spatafora J."/>
            <person name="Crous P."/>
            <person name="Grigoriev I."/>
        </authorList>
    </citation>
    <scope>NUCLEOTIDE SEQUENCE</scope>
    <source>
        <strain evidence="1">CBS 125425</strain>
    </source>
</reference>
<evidence type="ECO:0008006" key="3">
    <source>
        <dbReference type="Google" id="ProtNLM"/>
    </source>
</evidence>
<accession>A0A9P4R4V4</accession>
<keyword evidence="2" id="KW-1185">Reference proteome</keyword>
<dbReference type="EMBL" id="ML996120">
    <property type="protein sequence ID" value="KAF2736976.1"/>
    <property type="molecule type" value="Genomic_DNA"/>
</dbReference>
<sequence>MIGDITDDHTRQDIVDAKALGLDAFALNINSLQPWATGTVDHLFNNADELDFSLFFSFDMAPGYFTSPDQFSSYLQPYLSRPSYFKHKSQPLVSTFGGESVPNSQWTTFKSTLDANILLIPGFYQATPSTDFFSPLPALDGVFNWNSWAPASAGQISVPTTDDTAFLAAARNASKLFMLGISPLQFKHIDSSQNWYRRGESNLEVRLAQALALQPDMLEIQTWNDAGESHYVGNIWDEPMTGSPIHGYVDGYDHRGYQQILASFVQAWKRGDEDTTNMVPTNGKVVQGTFWHHTLTVGADCGADALGKPGNVDIAEDVVSGIVLVAKGNKKLVAVVSNGDKELGKLALEEGYNKFKFEGLGAGKVQLEVWDGSTMVGGGYAPMEVVTEAELCNYNFQVVGFPG</sequence>
<gene>
    <name evidence="1" type="ORF">EJ04DRAFT_489009</name>
</gene>
<dbReference type="Proteomes" id="UP000799444">
    <property type="component" value="Unassembled WGS sequence"/>
</dbReference>
<dbReference type="GO" id="GO:0051118">
    <property type="term" value="F:glucan endo-1,3-alpha-glucosidase activity"/>
    <property type="evidence" value="ECO:0007669"/>
    <property type="project" value="InterPro"/>
</dbReference>
<dbReference type="Pfam" id="PF03659">
    <property type="entry name" value="Glyco_hydro_71"/>
    <property type="match status" value="1"/>
</dbReference>
<proteinExistence type="predicted"/>
<evidence type="ECO:0000313" key="2">
    <source>
        <dbReference type="Proteomes" id="UP000799444"/>
    </source>
</evidence>
<evidence type="ECO:0000313" key="1">
    <source>
        <dbReference type="EMBL" id="KAF2736976.1"/>
    </source>
</evidence>
<protein>
    <recommendedName>
        <fullName evidence="3">Glycoside hydrolase family 71 protein</fullName>
    </recommendedName>
</protein>
<dbReference type="AlphaFoldDB" id="A0A9P4R4V4"/>
<name>A0A9P4R4V4_9PLEO</name>
<dbReference type="Gene3D" id="3.20.20.80">
    <property type="entry name" value="Glycosidases"/>
    <property type="match status" value="1"/>
</dbReference>
<dbReference type="InterPro" id="IPR005197">
    <property type="entry name" value="Glyco_hydro_71"/>
</dbReference>
<dbReference type="OrthoDB" id="3257981at2759"/>
<dbReference type="CDD" id="cd11577">
    <property type="entry name" value="GH71"/>
    <property type="match status" value="1"/>
</dbReference>
<organism evidence="1 2">
    <name type="scientific">Polyplosphaeria fusca</name>
    <dbReference type="NCBI Taxonomy" id="682080"/>
    <lineage>
        <taxon>Eukaryota</taxon>
        <taxon>Fungi</taxon>
        <taxon>Dikarya</taxon>
        <taxon>Ascomycota</taxon>
        <taxon>Pezizomycotina</taxon>
        <taxon>Dothideomycetes</taxon>
        <taxon>Pleosporomycetidae</taxon>
        <taxon>Pleosporales</taxon>
        <taxon>Tetraplosphaeriaceae</taxon>
        <taxon>Polyplosphaeria</taxon>
    </lineage>
</organism>
<comment type="caution">
    <text evidence="1">The sequence shown here is derived from an EMBL/GenBank/DDBJ whole genome shotgun (WGS) entry which is preliminary data.</text>
</comment>